<organism evidence="3 4">
    <name type="scientific">Natranaerovirga hydrolytica</name>
    <dbReference type="NCBI Taxonomy" id="680378"/>
    <lineage>
        <taxon>Bacteria</taxon>
        <taxon>Bacillati</taxon>
        <taxon>Bacillota</taxon>
        <taxon>Clostridia</taxon>
        <taxon>Lachnospirales</taxon>
        <taxon>Natranaerovirgaceae</taxon>
        <taxon>Natranaerovirga</taxon>
    </lineage>
</organism>
<keyword evidence="3" id="KW-0255">Endonuclease</keyword>
<gene>
    <name evidence="3" type="ORF">EDC19_2821</name>
</gene>
<dbReference type="RefSeq" id="WP_132283474.1">
    <property type="nucleotide sequence ID" value="NZ_SMGQ01000019.1"/>
</dbReference>
<accession>A0A4R1M5A2</accession>
<dbReference type="EMBL" id="SMGQ01000019">
    <property type="protein sequence ID" value="TCK86767.1"/>
    <property type="molecule type" value="Genomic_DNA"/>
</dbReference>
<keyword evidence="3" id="KW-0378">Hydrolase</keyword>
<proteinExistence type="predicted"/>
<evidence type="ECO:0000256" key="1">
    <source>
        <dbReference type="ARBA" id="ARBA00022763"/>
    </source>
</evidence>
<dbReference type="GO" id="GO:0009411">
    <property type="term" value="P:response to UV"/>
    <property type="evidence" value="ECO:0007669"/>
    <property type="project" value="InterPro"/>
</dbReference>
<sequence length="320" mass="37683">MIVRIGYVAKSLNLPKVTASSTVTFSYYNKLSEEEKLNKLKKVTASNLEDLKTIIHYNIKNNIHFYRLTSNLVPLATHPDVKNWDFFTIFKEEFKSIGKHINDNHMRVDTHPDQFNVINSHREEVFQNTKTNLQIQHNVLKHLNIKDPKMILHIGGGVGGKEKAMERFVNQFKKLPDCIQKNILLENDDKVYNVVDTLNLCNELNIPMVLDVHHHKCNGKSDIHLEQYIEKILLTWQYDNLPPKIHLSSPRDFLNDRKHSDYIAIDDFYDVIRLFKEYKKDFDIMLEAKQKDLALFKLVKDIKRTEPSWQWKDESTLNII</sequence>
<keyword evidence="4" id="KW-1185">Reference proteome</keyword>
<evidence type="ECO:0000256" key="2">
    <source>
        <dbReference type="ARBA" id="ARBA00023204"/>
    </source>
</evidence>
<dbReference type="GO" id="GO:0004519">
    <property type="term" value="F:endonuclease activity"/>
    <property type="evidence" value="ECO:0007669"/>
    <property type="project" value="UniProtKB-KW"/>
</dbReference>
<dbReference type="Proteomes" id="UP000294545">
    <property type="component" value="Unassembled WGS sequence"/>
</dbReference>
<dbReference type="Gene3D" id="3.20.20.150">
    <property type="entry name" value="Divalent-metal-dependent TIM barrel enzymes"/>
    <property type="match status" value="1"/>
</dbReference>
<dbReference type="PANTHER" id="PTHR31290">
    <property type="entry name" value="UV-DAMAGE ENDONUCLEASE"/>
    <property type="match status" value="1"/>
</dbReference>
<protein>
    <submittedName>
        <fullName evidence="3">UV-damage endonuclease</fullName>
    </submittedName>
</protein>
<comment type="caution">
    <text evidence="3">The sequence shown here is derived from an EMBL/GenBank/DDBJ whole genome shotgun (WGS) entry which is preliminary data.</text>
</comment>
<keyword evidence="1" id="KW-0227">DNA damage</keyword>
<dbReference type="GO" id="GO:0006289">
    <property type="term" value="P:nucleotide-excision repair"/>
    <property type="evidence" value="ECO:0007669"/>
    <property type="project" value="InterPro"/>
</dbReference>
<dbReference type="PANTHER" id="PTHR31290:SF5">
    <property type="entry name" value="UV-DAMAGE ENDONUCLEASE"/>
    <property type="match status" value="1"/>
</dbReference>
<dbReference type="Pfam" id="PF03851">
    <property type="entry name" value="UvdE"/>
    <property type="match status" value="1"/>
</dbReference>
<dbReference type="OrthoDB" id="9782576at2"/>
<dbReference type="NCBIfam" id="TIGR00629">
    <property type="entry name" value="uvde"/>
    <property type="match status" value="1"/>
</dbReference>
<dbReference type="AlphaFoldDB" id="A0A4R1M5A2"/>
<name>A0A4R1M5A2_9FIRM</name>
<keyword evidence="2" id="KW-0234">DNA repair</keyword>
<evidence type="ECO:0000313" key="3">
    <source>
        <dbReference type="EMBL" id="TCK86767.1"/>
    </source>
</evidence>
<keyword evidence="3" id="KW-0540">Nuclease</keyword>
<reference evidence="3 4" key="1">
    <citation type="submission" date="2019-03" db="EMBL/GenBank/DDBJ databases">
        <title>Genomic Encyclopedia of Type Strains, Phase IV (KMG-IV): sequencing the most valuable type-strain genomes for metagenomic binning, comparative biology and taxonomic classification.</title>
        <authorList>
            <person name="Goeker M."/>
        </authorList>
    </citation>
    <scope>NUCLEOTIDE SEQUENCE [LARGE SCALE GENOMIC DNA]</scope>
    <source>
        <strain evidence="3 4">DSM 24176</strain>
    </source>
</reference>
<evidence type="ECO:0000313" key="4">
    <source>
        <dbReference type="Proteomes" id="UP000294545"/>
    </source>
</evidence>
<dbReference type="InterPro" id="IPR004601">
    <property type="entry name" value="UvdE"/>
</dbReference>